<reference evidence="2 3" key="1">
    <citation type="submission" date="2024-09" db="EMBL/GenBank/DDBJ databases">
        <authorList>
            <person name="Sun Q."/>
            <person name="Mori K."/>
        </authorList>
    </citation>
    <scope>NUCLEOTIDE SEQUENCE [LARGE SCALE GENOMIC DNA]</scope>
    <source>
        <strain evidence="2 3">TBRC 3947</strain>
    </source>
</reference>
<name>A0ABV6MGW1_9ACTN</name>
<keyword evidence="3" id="KW-1185">Reference proteome</keyword>
<gene>
    <name evidence="2" type="ORF">ACFFIA_39925</name>
</gene>
<keyword evidence="1" id="KW-1133">Transmembrane helix</keyword>
<evidence type="ECO:0000256" key="1">
    <source>
        <dbReference type="SAM" id="Phobius"/>
    </source>
</evidence>
<dbReference type="Pfam" id="PF06197">
    <property type="entry name" value="DUF998"/>
    <property type="match status" value="1"/>
</dbReference>
<evidence type="ECO:0000313" key="3">
    <source>
        <dbReference type="Proteomes" id="UP001589867"/>
    </source>
</evidence>
<comment type="caution">
    <text evidence="2">The sequence shown here is derived from an EMBL/GenBank/DDBJ whole genome shotgun (WGS) entry which is preliminary data.</text>
</comment>
<organism evidence="2 3">
    <name type="scientific">Phytohabitans kaempferiae</name>
    <dbReference type="NCBI Taxonomy" id="1620943"/>
    <lineage>
        <taxon>Bacteria</taxon>
        <taxon>Bacillati</taxon>
        <taxon>Actinomycetota</taxon>
        <taxon>Actinomycetes</taxon>
        <taxon>Micromonosporales</taxon>
        <taxon>Micromonosporaceae</taxon>
    </lineage>
</organism>
<dbReference type="InterPro" id="IPR009339">
    <property type="entry name" value="DUF998"/>
</dbReference>
<protein>
    <submittedName>
        <fullName evidence="2">DUF998 domain-containing protein</fullName>
    </submittedName>
</protein>
<proteinExistence type="predicted"/>
<keyword evidence="1" id="KW-0472">Membrane</keyword>
<accession>A0ABV6MGW1</accession>
<evidence type="ECO:0000313" key="2">
    <source>
        <dbReference type="EMBL" id="MFC0533789.1"/>
    </source>
</evidence>
<keyword evidence="1" id="KW-0812">Transmembrane</keyword>
<sequence>MSTRTLLWCGAAAGPLFVGSWLVQALTRDGYDPTRHPVSLLGLGDLGWVQIATFVACGGLLLACASGLRRALRPGRAGTWGPVLVAANGIGLILAGVFVTDPGAGFPPGAPAGAPERISWHGALHELGFVVAAVSWLAVCFVLRRRFVADGRRGWAVACLLAPVVYVVVAAWPDLESLSLRLVLGSALSFAFLGAVAVRLAASGRPGAPTAPMTPPAAA</sequence>
<feature type="transmembrane region" description="Helical" evidence="1">
    <location>
        <begin position="80"/>
        <end position="100"/>
    </location>
</feature>
<dbReference type="Proteomes" id="UP001589867">
    <property type="component" value="Unassembled WGS sequence"/>
</dbReference>
<feature type="transmembrane region" description="Helical" evidence="1">
    <location>
        <begin position="178"/>
        <end position="198"/>
    </location>
</feature>
<feature type="transmembrane region" description="Helical" evidence="1">
    <location>
        <begin position="49"/>
        <end position="68"/>
    </location>
</feature>
<dbReference type="RefSeq" id="WP_377261835.1">
    <property type="nucleotide sequence ID" value="NZ_JBHLUH010000089.1"/>
</dbReference>
<dbReference type="EMBL" id="JBHLUH010000089">
    <property type="protein sequence ID" value="MFC0533789.1"/>
    <property type="molecule type" value="Genomic_DNA"/>
</dbReference>
<feature type="transmembrane region" description="Helical" evidence="1">
    <location>
        <begin position="155"/>
        <end position="172"/>
    </location>
</feature>
<feature type="transmembrane region" description="Helical" evidence="1">
    <location>
        <begin position="120"/>
        <end position="143"/>
    </location>
</feature>